<feature type="transmembrane region" description="Helical" evidence="7">
    <location>
        <begin position="210"/>
        <end position="233"/>
    </location>
</feature>
<comment type="caution">
    <text evidence="8">The sequence shown here is derived from an EMBL/GenBank/DDBJ whole genome shotgun (WGS) entry which is preliminary data.</text>
</comment>
<feature type="transmembrane region" description="Helical" evidence="7">
    <location>
        <begin position="79"/>
        <end position="102"/>
    </location>
</feature>
<feature type="transmembrane region" description="Helical" evidence="7">
    <location>
        <begin position="114"/>
        <end position="135"/>
    </location>
</feature>
<dbReference type="Proteomes" id="UP000190813">
    <property type="component" value="Unassembled WGS sequence"/>
</dbReference>
<dbReference type="PANTHER" id="PTHR30250">
    <property type="entry name" value="PST FAMILY PREDICTED COLANIC ACID TRANSPORTER"/>
    <property type="match status" value="1"/>
</dbReference>
<dbReference type="PANTHER" id="PTHR30250:SF10">
    <property type="entry name" value="LIPOPOLYSACCHARIDE BIOSYNTHESIS PROTEIN WZXC"/>
    <property type="match status" value="1"/>
</dbReference>
<evidence type="ECO:0000256" key="7">
    <source>
        <dbReference type="SAM" id="Phobius"/>
    </source>
</evidence>
<feature type="transmembrane region" description="Helical" evidence="7">
    <location>
        <begin position="44"/>
        <end position="67"/>
    </location>
</feature>
<dbReference type="CDD" id="cd13127">
    <property type="entry name" value="MATE_tuaB_like"/>
    <property type="match status" value="1"/>
</dbReference>
<keyword evidence="3" id="KW-1003">Cell membrane</keyword>
<sequence>MELKKQATKSAFWAFIEQFSAQLIGFGVSLVLARLLMPEDFGTIALFGVVMNVSAVLINGGLTSSLVRTQNADDSDLSTVFWFNIVISFLIYIVIFTTAPQISNFYNKPILTELIRVYAIILIVDSFVSVQAMRFEKELDFKTTFRIKLPSLLIGGALGIVLAWQGFGVWSLVYSAIFKNVISTIQYWFYSDWRPSFIFNKIKFRYHFSFGIRITASALLDVVFSSLFTIIIGKKFSSVELGYYDRADGLKQLPINNIAATLNRVAFPLFAKISHDNERLKNVYQEMLKLVIFVIAPIIGIMIIEALPLIRFLLTEKWLPAVPYFQILSLAGLLYPIHAYNLNILNAKGRSDLFLKLEILKKLLVIIIILLMIPFGMYGLVWAQVILSVMALFINTFFTGKFLNYNIFQQLKDLFPSIAVATFIGLILWLFDKEILYSQKDLIRIIVLTTLYLIIYFGITYMLRFKELILIKNIILKK</sequence>
<evidence type="ECO:0000256" key="2">
    <source>
        <dbReference type="ARBA" id="ARBA00007430"/>
    </source>
</evidence>
<feature type="transmembrane region" description="Helical" evidence="7">
    <location>
        <begin position="12"/>
        <end position="32"/>
    </location>
</feature>
<feature type="transmembrane region" description="Helical" evidence="7">
    <location>
        <begin position="290"/>
        <end position="310"/>
    </location>
</feature>
<comment type="similarity">
    <text evidence="2">Belongs to the polysaccharide synthase family.</text>
</comment>
<gene>
    <name evidence="8" type="ORF">BAZ10_10400</name>
</gene>
<name>A0A1T3MA98_9FLAO</name>
<feature type="transmembrane region" description="Helical" evidence="7">
    <location>
        <begin position="363"/>
        <end position="394"/>
    </location>
</feature>
<feature type="transmembrane region" description="Helical" evidence="7">
    <location>
        <begin position="147"/>
        <end position="166"/>
    </location>
</feature>
<proteinExistence type="inferred from homology"/>
<evidence type="ECO:0000313" key="9">
    <source>
        <dbReference type="Proteomes" id="UP000190813"/>
    </source>
</evidence>
<dbReference type="InterPro" id="IPR050833">
    <property type="entry name" value="Poly_Biosynth_Transport"/>
</dbReference>
<feature type="transmembrane region" description="Helical" evidence="7">
    <location>
        <begin position="322"/>
        <end position="342"/>
    </location>
</feature>
<accession>A0A1T3MA98</accession>
<dbReference type="RefSeq" id="WP_078772951.1">
    <property type="nucleotide sequence ID" value="NZ_JBKJBK010000014.1"/>
</dbReference>
<dbReference type="AlphaFoldDB" id="A0A1T3MA98"/>
<evidence type="ECO:0000256" key="1">
    <source>
        <dbReference type="ARBA" id="ARBA00004651"/>
    </source>
</evidence>
<feature type="transmembrane region" description="Helical" evidence="7">
    <location>
        <begin position="443"/>
        <end position="463"/>
    </location>
</feature>
<keyword evidence="9" id="KW-1185">Reference proteome</keyword>
<organism evidence="8 9">
    <name type="scientific">Elizabethkingia occulta</name>
    <dbReference type="NCBI Taxonomy" id="1867263"/>
    <lineage>
        <taxon>Bacteria</taxon>
        <taxon>Pseudomonadati</taxon>
        <taxon>Bacteroidota</taxon>
        <taxon>Flavobacteriia</taxon>
        <taxon>Flavobacteriales</taxon>
        <taxon>Weeksellaceae</taxon>
        <taxon>Elizabethkingia</taxon>
    </lineage>
</organism>
<reference evidence="8 9" key="1">
    <citation type="submission" date="2016-06" db="EMBL/GenBank/DDBJ databases">
        <title>Revisiting the taxonomy of the Elizabethkingia Genus based on Whole-Genome Sequencing, Optical Mapping, and MALDI-TOF.</title>
        <authorList>
            <person name="Nicholson A.C."/>
        </authorList>
    </citation>
    <scope>NUCLEOTIDE SEQUENCE [LARGE SCALE GENOMIC DNA]</scope>
    <source>
        <strain evidence="8 9">G4070</strain>
    </source>
</reference>
<evidence type="ECO:0000256" key="5">
    <source>
        <dbReference type="ARBA" id="ARBA00022989"/>
    </source>
</evidence>
<comment type="subcellular location">
    <subcellularLocation>
        <location evidence="1">Cell membrane</location>
        <topology evidence="1">Multi-pass membrane protein</topology>
    </subcellularLocation>
</comment>
<dbReference type="EMBL" id="MAHX01000020">
    <property type="protein sequence ID" value="OPC61514.1"/>
    <property type="molecule type" value="Genomic_DNA"/>
</dbReference>
<keyword evidence="4 7" id="KW-0812">Transmembrane</keyword>
<protein>
    <submittedName>
        <fullName evidence="8">Lipopolysaccharide biosynthesis protein</fullName>
    </submittedName>
</protein>
<evidence type="ECO:0000256" key="3">
    <source>
        <dbReference type="ARBA" id="ARBA00022475"/>
    </source>
</evidence>
<evidence type="ECO:0000256" key="4">
    <source>
        <dbReference type="ARBA" id="ARBA00022692"/>
    </source>
</evidence>
<dbReference type="GO" id="GO:0005886">
    <property type="term" value="C:plasma membrane"/>
    <property type="evidence" value="ECO:0007669"/>
    <property type="project" value="UniProtKB-SubCell"/>
</dbReference>
<keyword evidence="5 7" id="KW-1133">Transmembrane helix</keyword>
<evidence type="ECO:0000313" key="8">
    <source>
        <dbReference type="EMBL" id="OPC61514.1"/>
    </source>
</evidence>
<keyword evidence="6 7" id="KW-0472">Membrane</keyword>
<dbReference type="Pfam" id="PF13440">
    <property type="entry name" value="Polysacc_synt_3"/>
    <property type="match status" value="1"/>
</dbReference>
<feature type="transmembrane region" description="Helical" evidence="7">
    <location>
        <begin position="414"/>
        <end position="431"/>
    </location>
</feature>
<evidence type="ECO:0000256" key="6">
    <source>
        <dbReference type="ARBA" id="ARBA00023136"/>
    </source>
</evidence>